<evidence type="ECO:0000313" key="5">
    <source>
        <dbReference type="Proteomes" id="UP001295423"/>
    </source>
</evidence>
<feature type="signal peptide" evidence="2">
    <location>
        <begin position="1"/>
        <end position="22"/>
    </location>
</feature>
<sequence length="351" mass="39542">MSLSHLFCIFFLYTTLAPTVTCLDGGATTTGKAPSKRTLSPYDNDGHPTDLGSSFPRLTYGTAWKKDATTSLVYQAIHAGFRHVDTACQPKHYHEAGVGEGWTKAAHELGLDRSHVWLQTKYTSVSGQDPSRIPYNPEVSLRDQVHQSLQASLKNLQTNYLDSWVMHGPESSWEDNFEVWTAMEEMVDAGLVKQIGISNFYDPGAVKYLYENARIKPAVVQNRFYGDTGYDVQIRQFCLDHGMEYQSFWTLGANRHFLGDSRVVRLAQKRNLTPEAILYATALKLGITPLDGTTSVQHMQEDMALLRRLREGGEEIISDREIRILTRILGIPSEGEADSMDEDEEEEEEEL</sequence>
<feature type="region of interest" description="Disordered" evidence="1">
    <location>
        <begin position="27"/>
        <end position="48"/>
    </location>
</feature>
<feature type="domain" description="NADP-dependent oxidoreductase" evidence="3">
    <location>
        <begin position="65"/>
        <end position="243"/>
    </location>
</feature>
<dbReference type="GO" id="GO:0016491">
    <property type="term" value="F:oxidoreductase activity"/>
    <property type="evidence" value="ECO:0007669"/>
    <property type="project" value="InterPro"/>
</dbReference>
<evidence type="ECO:0000259" key="3">
    <source>
        <dbReference type="Pfam" id="PF00248"/>
    </source>
</evidence>
<keyword evidence="2" id="KW-0732">Signal</keyword>
<proteinExistence type="predicted"/>
<dbReference type="InterPro" id="IPR036812">
    <property type="entry name" value="NAD(P)_OxRdtase_dom_sf"/>
</dbReference>
<dbReference type="Proteomes" id="UP001295423">
    <property type="component" value="Unassembled WGS sequence"/>
</dbReference>
<protein>
    <recommendedName>
        <fullName evidence="3">NADP-dependent oxidoreductase domain-containing protein</fullName>
    </recommendedName>
</protein>
<dbReference type="InterPro" id="IPR020471">
    <property type="entry name" value="AKR"/>
</dbReference>
<dbReference type="InterPro" id="IPR018170">
    <property type="entry name" value="Aldo/ket_reductase_CS"/>
</dbReference>
<reference evidence="4" key="1">
    <citation type="submission" date="2023-08" db="EMBL/GenBank/DDBJ databases">
        <authorList>
            <person name="Audoor S."/>
            <person name="Bilcke G."/>
        </authorList>
    </citation>
    <scope>NUCLEOTIDE SEQUENCE</scope>
</reference>
<dbReference type="Pfam" id="PF00248">
    <property type="entry name" value="Aldo_ket_red"/>
    <property type="match status" value="1"/>
</dbReference>
<dbReference type="SUPFAM" id="SSF51430">
    <property type="entry name" value="NAD(P)-linked oxidoreductase"/>
    <property type="match status" value="1"/>
</dbReference>
<feature type="chain" id="PRO_5042130789" description="NADP-dependent oxidoreductase domain-containing protein" evidence="2">
    <location>
        <begin position="23"/>
        <end position="351"/>
    </location>
</feature>
<dbReference type="InterPro" id="IPR023210">
    <property type="entry name" value="NADP_OxRdtase_dom"/>
</dbReference>
<dbReference type="PROSITE" id="PS00062">
    <property type="entry name" value="ALDOKETO_REDUCTASE_2"/>
    <property type="match status" value="1"/>
</dbReference>
<dbReference type="Gene3D" id="3.20.20.100">
    <property type="entry name" value="NADP-dependent oxidoreductase domain"/>
    <property type="match status" value="1"/>
</dbReference>
<accession>A0AAD2FQ69</accession>
<organism evidence="4 5">
    <name type="scientific">Cylindrotheca closterium</name>
    <dbReference type="NCBI Taxonomy" id="2856"/>
    <lineage>
        <taxon>Eukaryota</taxon>
        <taxon>Sar</taxon>
        <taxon>Stramenopiles</taxon>
        <taxon>Ochrophyta</taxon>
        <taxon>Bacillariophyta</taxon>
        <taxon>Bacillariophyceae</taxon>
        <taxon>Bacillariophycidae</taxon>
        <taxon>Bacillariales</taxon>
        <taxon>Bacillariaceae</taxon>
        <taxon>Cylindrotheca</taxon>
    </lineage>
</organism>
<keyword evidence="5" id="KW-1185">Reference proteome</keyword>
<evidence type="ECO:0000256" key="2">
    <source>
        <dbReference type="SAM" id="SignalP"/>
    </source>
</evidence>
<name>A0AAD2FQ69_9STRA</name>
<evidence type="ECO:0000313" key="4">
    <source>
        <dbReference type="EMBL" id="CAJ1948389.1"/>
    </source>
</evidence>
<dbReference type="AlphaFoldDB" id="A0AAD2FQ69"/>
<gene>
    <name evidence="4" type="ORF">CYCCA115_LOCUS11592</name>
</gene>
<comment type="caution">
    <text evidence="4">The sequence shown here is derived from an EMBL/GenBank/DDBJ whole genome shotgun (WGS) entry which is preliminary data.</text>
</comment>
<dbReference type="EMBL" id="CAKOGP040001747">
    <property type="protein sequence ID" value="CAJ1948389.1"/>
    <property type="molecule type" value="Genomic_DNA"/>
</dbReference>
<evidence type="ECO:0000256" key="1">
    <source>
        <dbReference type="SAM" id="MobiDB-lite"/>
    </source>
</evidence>
<dbReference type="PRINTS" id="PR00069">
    <property type="entry name" value="ALDKETRDTASE"/>
</dbReference>
<dbReference type="PANTHER" id="PTHR43827">
    <property type="entry name" value="2,5-DIKETO-D-GLUCONIC ACID REDUCTASE"/>
    <property type="match status" value="1"/>
</dbReference>
<dbReference type="CDD" id="cd19071">
    <property type="entry name" value="AKR_AKR1-5-like"/>
    <property type="match status" value="1"/>
</dbReference>
<dbReference type="PANTHER" id="PTHR43827:SF8">
    <property type="entry name" value="ALDO_KETO REDUCTASE FAMILY PROTEIN"/>
    <property type="match status" value="1"/>
</dbReference>